<protein>
    <recommendedName>
        <fullName evidence="4">Flagellum-specific ATP synthase</fullName>
        <ecNumber evidence="3">7.1.2.2</ecNumber>
    </recommendedName>
</protein>
<feature type="domain" description="AAA+ ATPase" evidence="20">
    <location>
        <begin position="164"/>
        <end position="346"/>
    </location>
</feature>
<keyword evidence="8" id="KW-0547">Nucleotide-binding</keyword>
<keyword evidence="15" id="KW-0472">Membrane</keyword>
<dbReference type="Proteomes" id="UP001595685">
    <property type="component" value="Unassembled WGS sequence"/>
</dbReference>
<organism evidence="21 22">
    <name type="scientific">Aquipuribacter hungaricus</name>
    <dbReference type="NCBI Taxonomy" id="545624"/>
    <lineage>
        <taxon>Bacteria</taxon>
        <taxon>Bacillati</taxon>
        <taxon>Actinomycetota</taxon>
        <taxon>Actinomycetes</taxon>
        <taxon>Micrococcales</taxon>
        <taxon>Intrasporangiaceae</taxon>
        <taxon>Aquipuribacter</taxon>
    </lineage>
</organism>
<evidence type="ECO:0000256" key="19">
    <source>
        <dbReference type="ARBA" id="ARBA00034006"/>
    </source>
</evidence>
<evidence type="ECO:0000256" key="6">
    <source>
        <dbReference type="ARBA" id="ARBA00022475"/>
    </source>
</evidence>
<sequence>MSTAAARRVEALLRPRLRVAALAAAPARSGRISAVLGLGVEVDGVRAAVGETVLLGEGDLTTEAEVVAASGTRLSCTPLRGVSGLAVGTTARAAGTRARIPLGRALLGRVVDPTGAPLDGLPAPAVTAWGEVEVDAPSPLARGRITTRLPLGVRVLDAFTPVGRGQRMGVFAGSGVGKSSLLSMITRNNEAAVTVIALVGERGREVRQFIEDDLGPEGLARSVVVVSTSDDPPLLRLRAAFAATRIAEGFAAEGADVVLLMDSLTRVAHAQREVALSAGEPPATRGFPPSVFTMLPRLLERAGPLSTGSITAVYTVLVDGDDHNEPVADAVRGLLDGHLVLDRAIATSGRFPSVDVLGSVSRLAPHVSTAEELRAASRVRRMLAAHREAKDLVEVGAYVSGTNADVDAALRLQRPVEAFLRQGLAEPAPAWETSQALQALAHAAGDA</sequence>
<dbReference type="InterPro" id="IPR050053">
    <property type="entry name" value="ATPase_alpha/beta_chains"/>
</dbReference>
<dbReference type="NCBIfam" id="TIGR01026">
    <property type="entry name" value="fliI_yscN"/>
    <property type="match status" value="1"/>
</dbReference>
<dbReference type="Gene3D" id="3.40.50.12240">
    <property type="match status" value="1"/>
</dbReference>
<keyword evidence="10" id="KW-1005">Bacterial flagellum biogenesis</keyword>
<gene>
    <name evidence="21" type="ORF">ACFOLH_14190</name>
</gene>
<evidence type="ECO:0000313" key="22">
    <source>
        <dbReference type="Proteomes" id="UP001595685"/>
    </source>
</evidence>
<dbReference type="InterPro" id="IPR000194">
    <property type="entry name" value="ATPase_F1/V1/A1_a/bsu_nucl-bd"/>
</dbReference>
<dbReference type="InterPro" id="IPR005714">
    <property type="entry name" value="ATPase_T3SS_FliI/YscN"/>
</dbReference>
<keyword evidence="11" id="KW-0067">ATP-binding</keyword>
<dbReference type="SMART" id="SM00382">
    <property type="entry name" value="AAA"/>
    <property type="match status" value="1"/>
</dbReference>
<keyword evidence="9" id="KW-0375">Hydrogen ion transport</keyword>
<comment type="caution">
    <text evidence="21">The sequence shown here is derived from an EMBL/GenBank/DDBJ whole genome shotgun (WGS) entry which is preliminary data.</text>
</comment>
<keyword evidence="5" id="KW-0813">Transport</keyword>
<dbReference type="InterPro" id="IPR003593">
    <property type="entry name" value="AAA+_ATPase"/>
</dbReference>
<proteinExistence type="inferred from homology"/>
<evidence type="ECO:0000256" key="12">
    <source>
        <dbReference type="ARBA" id="ARBA00022927"/>
    </source>
</evidence>
<evidence type="ECO:0000256" key="1">
    <source>
        <dbReference type="ARBA" id="ARBA00004496"/>
    </source>
</evidence>
<evidence type="ECO:0000256" key="9">
    <source>
        <dbReference type="ARBA" id="ARBA00022781"/>
    </source>
</evidence>
<keyword evidence="6" id="KW-1003">Cell membrane</keyword>
<comment type="subcellular location">
    <subcellularLocation>
        <location evidence="1">Cytoplasm</location>
    </subcellularLocation>
</comment>
<evidence type="ECO:0000256" key="11">
    <source>
        <dbReference type="ARBA" id="ARBA00022840"/>
    </source>
</evidence>
<evidence type="ECO:0000256" key="15">
    <source>
        <dbReference type="ARBA" id="ARBA00023136"/>
    </source>
</evidence>
<keyword evidence="12" id="KW-0653">Protein transport</keyword>
<evidence type="ECO:0000256" key="16">
    <source>
        <dbReference type="ARBA" id="ARBA00023196"/>
    </source>
</evidence>
<evidence type="ECO:0000256" key="7">
    <source>
        <dbReference type="ARBA" id="ARBA00022490"/>
    </source>
</evidence>
<accession>A0ABV7WKR4</accession>
<dbReference type="SUPFAM" id="SSF52540">
    <property type="entry name" value="P-loop containing nucleoside triphosphate hydrolases"/>
    <property type="match status" value="1"/>
</dbReference>
<dbReference type="InterPro" id="IPR027417">
    <property type="entry name" value="P-loop_NTPase"/>
</dbReference>
<keyword evidence="7" id="KW-0963">Cytoplasm</keyword>
<dbReference type="InterPro" id="IPR040627">
    <property type="entry name" value="T3SS_ATPase_C"/>
</dbReference>
<dbReference type="PANTHER" id="PTHR15184">
    <property type="entry name" value="ATP SYNTHASE"/>
    <property type="match status" value="1"/>
</dbReference>
<evidence type="ECO:0000256" key="3">
    <source>
        <dbReference type="ARBA" id="ARBA00012473"/>
    </source>
</evidence>
<comment type="similarity">
    <text evidence="2">Belongs to the ATPase alpha/beta chains family.</text>
</comment>
<dbReference type="EMBL" id="JBHRWW010000010">
    <property type="protein sequence ID" value="MFC3689497.1"/>
    <property type="molecule type" value="Genomic_DNA"/>
</dbReference>
<keyword evidence="16" id="KW-0139">CF(1)</keyword>
<keyword evidence="14" id="KW-0406">Ion transport</keyword>
<dbReference type="Pfam" id="PF18269">
    <property type="entry name" value="T3SS_ATPase_C"/>
    <property type="match status" value="1"/>
</dbReference>
<evidence type="ECO:0000313" key="21">
    <source>
        <dbReference type="EMBL" id="MFC3689497.1"/>
    </source>
</evidence>
<dbReference type="PANTHER" id="PTHR15184:SF81">
    <property type="entry name" value="FLAGELLUM-SPECIFIC ATP SYNTHASE"/>
    <property type="match status" value="1"/>
</dbReference>
<keyword evidence="17" id="KW-1006">Bacterial flagellum protein export</keyword>
<evidence type="ECO:0000256" key="10">
    <source>
        <dbReference type="ARBA" id="ARBA00022795"/>
    </source>
</evidence>
<keyword evidence="13" id="KW-1278">Translocase</keyword>
<evidence type="ECO:0000256" key="4">
    <source>
        <dbReference type="ARBA" id="ARBA00020580"/>
    </source>
</evidence>
<dbReference type="Pfam" id="PF00006">
    <property type="entry name" value="ATP-synt_ab"/>
    <property type="match status" value="1"/>
</dbReference>
<keyword evidence="22" id="KW-1185">Reference proteome</keyword>
<evidence type="ECO:0000256" key="5">
    <source>
        <dbReference type="ARBA" id="ARBA00022448"/>
    </source>
</evidence>
<evidence type="ECO:0000256" key="18">
    <source>
        <dbReference type="ARBA" id="ARBA00023310"/>
    </source>
</evidence>
<evidence type="ECO:0000256" key="2">
    <source>
        <dbReference type="ARBA" id="ARBA00008936"/>
    </source>
</evidence>
<evidence type="ECO:0000259" key="20">
    <source>
        <dbReference type="SMART" id="SM00382"/>
    </source>
</evidence>
<keyword evidence="18" id="KW-0066">ATP synthesis</keyword>
<evidence type="ECO:0000256" key="8">
    <source>
        <dbReference type="ARBA" id="ARBA00022741"/>
    </source>
</evidence>
<dbReference type="EC" id="7.1.2.2" evidence="3"/>
<dbReference type="PROSITE" id="PS00152">
    <property type="entry name" value="ATPASE_ALPHA_BETA"/>
    <property type="match status" value="1"/>
</dbReference>
<evidence type="ECO:0000256" key="13">
    <source>
        <dbReference type="ARBA" id="ARBA00022967"/>
    </source>
</evidence>
<reference evidence="22" key="1">
    <citation type="journal article" date="2019" name="Int. J. Syst. Evol. Microbiol.">
        <title>The Global Catalogue of Microorganisms (GCM) 10K type strain sequencing project: providing services to taxonomists for standard genome sequencing and annotation.</title>
        <authorList>
            <consortium name="The Broad Institute Genomics Platform"/>
            <consortium name="The Broad Institute Genome Sequencing Center for Infectious Disease"/>
            <person name="Wu L."/>
            <person name="Ma J."/>
        </authorList>
    </citation>
    <scope>NUCLEOTIDE SEQUENCE [LARGE SCALE GENOMIC DNA]</scope>
    <source>
        <strain evidence="22">NCAIM B.02333</strain>
    </source>
</reference>
<evidence type="ECO:0000256" key="17">
    <source>
        <dbReference type="ARBA" id="ARBA00023225"/>
    </source>
</evidence>
<comment type="catalytic activity">
    <reaction evidence="19">
        <text>ATP + H2O + cellular proteinSide 1 = ADP + phosphate + cellular proteinSide 2.</text>
        <dbReference type="EC" id="7.4.2.8"/>
    </reaction>
</comment>
<evidence type="ECO:0000256" key="14">
    <source>
        <dbReference type="ARBA" id="ARBA00023065"/>
    </source>
</evidence>
<dbReference type="CDD" id="cd01136">
    <property type="entry name" value="ATPase_flagellum-secretory_path_III"/>
    <property type="match status" value="1"/>
</dbReference>
<dbReference type="RefSeq" id="WP_376984052.1">
    <property type="nucleotide sequence ID" value="NZ_JBHRWW010000010.1"/>
</dbReference>
<dbReference type="InterPro" id="IPR020003">
    <property type="entry name" value="ATPase_a/bsu_AS"/>
</dbReference>
<name>A0ABV7WKR4_9MICO</name>